<evidence type="ECO:0000313" key="2">
    <source>
        <dbReference type="Proteomes" id="UP001291623"/>
    </source>
</evidence>
<protein>
    <submittedName>
        <fullName evidence="1">Uncharacterized protein</fullName>
    </submittedName>
</protein>
<proteinExistence type="predicted"/>
<dbReference type="AlphaFoldDB" id="A0AAE1VAH2"/>
<evidence type="ECO:0000313" key="1">
    <source>
        <dbReference type="EMBL" id="KAK4354219.1"/>
    </source>
</evidence>
<comment type="caution">
    <text evidence="1">The sequence shown here is derived from an EMBL/GenBank/DDBJ whole genome shotgun (WGS) entry which is preliminary data.</text>
</comment>
<dbReference type="EMBL" id="JAVYJV010000014">
    <property type="protein sequence ID" value="KAK4354219.1"/>
    <property type="molecule type" value="Genomic_DNA"/>
</dbReference>
<gene>
    <name evidence="1" type="ORF">RND71_026413</name>
</gene>
<dbReference type="Proteomes" id="UP001291623">
    <property type="component" value="Unassembled WGS sequence"/>
</dbReference>
<accession>A0AAE1VAH2</accession>
<reference evidence="1" key="1">
    <citation type="submission" date="2023-12" db="EMBL/GenBank/DDBJ databases">
        <title>Genome assembly of Anisodus tanguticus.</title>
        <authorList>
            <person name="Wang Y.-J."/>
        </authorList>
    </citation>
    <scope>NUCLEOTIDE SEQUENCE</scope>
    <source>
        <strain evidence="1">KB-2021</strain>
        <tissue evidence="1">Leaf</tissue>
    </source>
</reference>
<sequence>MATLHLEGDVESWYFSYTLTSKQKFEDLKALVLMRNPRVPEDFILECFIGGLKEDIGETVKLHDPYNLTQVVSCARKQEKIINARERKNRWVHKGSIAPVGQMTNVTKNNDGQHCYHETT</sequence>
<name>A0AAE1VAH2_9SOLA</name>
<organism evidence="1 2">
    <name type="scientific">Anisodus tanguticus</name>
    <dbReference type="NCBI Taxonomy" id="243964"/>
    <lineage>
        <taxon>Eukaryota</taxon>
        <taxon>Viridiplantae</taxon>
        <taxon>Streptophyta</taxon>
        <taxon>Embryophyta</taxon>
        <taxon>Tracheophyta</taxon>
        <taxon>Spermatophyta</taxon>
        <taxon>Magnoliopsida</taxon>
        <taxon>eudicotyledons</taxon>
        <taxon>Gunneridae</taxon>
        <taxon>Pentapetalae</taxon>
        <taxon>asterids</taxon>
        <taxon>lamiids</taxon>
        <taxon>Solanales</taxon>
        <taxon>Solanaceae</taxon>
        <taxon>Solanoideae</taxon>
        <taxon>Hyoscyameae</taxon>
        <taxon>Anisodus</taxon>
    </lineage>
</organism>
<keyword evidence="2" id="KW-1185">Reference proteome</keyword>